<keyword evidence="8" id="KW-0804">Transcription</keyword>
<dbReference type="Gene3D" id="2.20.25.10">
    <property type="match status" value="1"/>
</dbReference>
<dbReference type="SUPFAM" id="SSF57783">
    <property type="entry name" value="Zinc beta-ribbon"/>
    <property type="match status" value="1"/>
</dbReference>
<feature type="binding site" evidence="9">
    <location>
        <position position="110"/>
    </location>
    <ligand>
        <name>Zn(2+)</name>
        <dbReference type="ChEBI" id="CHEBI:29105"/>
        <label>2</label>
    </ligand>
</feature>
<protein>
    <recommendedName>
        <fullName evidence="8">DNA-directed RNA polymerase subunit</fullName>
    </recommendedName>
</protein>
<evidence type="ECO:0000256" key="3">
    <source>
        <dbReference type="ARBA" id="ARBA00022723"/>
    </source>
</evidence>
<keyword evidence="2 8" id="KW-0240">DNA-directed RNA polymerase</keyword>
<dbReference type="GO" id="GO:0003676">
    <property type="term" value="F:nucleic acid binding"/>
    <property type="evidence" value="ECO:0007669"/>
    <property type="project" value="InterPro"/>
</dbReference>
<evidence type="ECO:0000313" key="12">
    <source>
        <dbReference type="EMBL" id="KAG8228402.1"/>
    </source>
</evidence>
<dbReference type="PIRSF" id="PIRSF005586">
    <property type="entry name" value="RNApol_RpoM"/>
    <property type="match status" value="1"/>
</dbReference>
<comment type="similarity">
    <text evidence="8">Belongs to the archaeal rpoM/eukaryotic RPA12/RPB9/RPC11 RNA polymerase family.</text>
</comment>
<accession>A0A8K0K629</accession>
<dbReference type="GO" id="GO:0008270">
    <property type="term" value="F:zinc ion binding"/>
    <property type="evidence" value="ECO:0007669"/>
    <property type="project" value="UniProtKB-KW"/>
</dbReference>
<dbReference type="GO" id="GO:0003899">
    <property type="term" value="F:DNA-directed RNA polymerase activity"/>
    <property type="evidence" value="ECO:0007669"/>
    <property type="project" value="InterPro"/>
</dbReference>
<feature type="binding site" evidence="9">
    <location>
        <position position="16"/>
    </location>
    <ligand>
        <name>Zn(2+)</name>
        <dbReference type="ChEBI" id="CHEBI:29105"/>
        <label>1</label>
    </ligand>
</feature>
<keyword evidence="3 9" id="KW-0479">Metal-binding</keyword>
<comment type="caution">
    <text evidence="12">The sequence shown here is derived from an EMBL/GenBank/DDBJ whole genome shotgun (WGS) entry which is preliminary data.</text>
</comment>
<proteinExistence type="inferred from homology"/>
<keyword evidence="13" id="KW-1185">Reference proteome</keyword>
<dbReference type="EMBL" id="KZ308371">
    <property type="protein sequence ID" value="KAG8228402.1"/>
    <property type="molecule type" value="Genomic_DNA"/>
</dbReference>
<keyword evidence="4 10" id="KW-0863">Zinc-finger</keyword>
<dbReference type="InterPro" id="IPR012164">
    <property type="entry name" value="Rpa12/Rpb9/Rpc10/TFS"/>
</dbReference>
<evidence type="ECO:0000313" key="13">
    <source>
        <dbReference type="Proteomes" id="UP000792457"/>
    </source>
</evidence>
<sequence>MFRKPFVSAPGFCPKCGTILPSMKETGDIVCYICKQDYKADEVYSAMVKEYTIYFNTIAKKDYKKSKSSAEGPLVERQCPICSNDKMAYATVQLRSADEGQTVFYTCTKCNYKESENS</sequence>
<dbReference type="AlphaFoldDB" id="A0A8K0K629"/>
<evidence type="ECO:0000256" key="7">
    <source>
        <dbReference type="ARBA" id="ARBA00044497"/>
    </source>
</evidence>
<reference evidence="12" key="1">
    <citation type="submission" date="2013-04" db="EMBL/GenBank/DDBJ databases">
        <authorList>
            <person name="Qu J."/>
            <person name="Murali S.C."/>
            <person name="Bandaranaike D."/>
            <person name="Bellair M."/>
            <person name="Blankenburg K."/>
            <person name="Chao H."/>
            <person name="Dinh H."/>
            <person name="Doddapaneni H."/>
            <person name="Downs B."/>
            <person name="Dugan-Rocha S."/>
            <person name="Elkadiri S."/>
            <person name="Gnanaolivu R.D."/>
            <person name="Hernandez B."/>
            <person name="Javaid M."/>
            <person name="Jayaseelan J.C."/>
            <person name="Lee S."/>
            <person name="Li M."/>
            <person name="Ming W."/>
            <person name="Munidasa M."/>
            <person name="Muniz J."/>
            <person name="Nguyen L."/>
            <person name="Ongeri F."/>
            <person name="Osuji N."/>
            <person name="Pu L.-L."/>
            <person name="Puazo M."/>
            <person name="Qu C."/>
            <person name="Quiroz J."/>
            <person name="Raj R."/>
            <person name="Weissenberger G."/>
            <person name="Xin Y."/>
            <person name="Zou X."/>
            <person name="Han Y."/>
            <person name="Richards S."/>
            <person name="Worley K."/>
            <person name="Muzny D."/>
            <person name="Gibbs R."/>
        </authorList>
    </citation>
    <scope>NUCLEOTIDE SEQUENCE</scope>
    <source>
        <strain evidence="12">Sampled in the wild</strain>
    </source>
</reference>
<evidence type="ECO:0000256" key="5">
    <source>
        <dbReference type="ARBA" id="ARBA00022833"/>
    </source>
</evidence>
<evidence type="ECO:0000256" key="1">
    <source>
        <dbReference type="ARBA" id="ARBA00004604"/>
    </source>
</evidence>
<keyword evidence="5 9" id="KW-0862">Zinc</keyword>
<dbReference type="PROSITE" id="PS00466">
    <property type="entry name" value="ZF_TFIIS_1"/>
    <property type="match status" value="1"/>
</dbReference>
<comment type="subcellular location">
    <subcellularLocation>
        <location evidence="1">Nucleus</location>
        <location evidence="1">Nucleolus</location>
    </subcellularLocation>
</comment>
<organism evidence="12 13">
    <name type="scientific">Ladona fulva</name>
    <name type="common">Scarce chaser dragonfly</name>
    <name type="synonym">Libellula fulva</name>
    <dbReference type="NCBI Taxonomy" id="123851"/>
    <lineage>
        <taxon>Eukaryota</taxon>
        <taxon>Metazoa</taxon>
        <taxon>Ecdysozoa</taxon>
        <taxon>Arthropoda</taxon>
        <taxon>Hexapoda</taxon>
        <taxon>Insecta</taxon>
        <taxon>Pterygota</taxon>
        <taxon>Palaeoptera</taxon>
        <taxon>Odonata</taxon>
        <taxon>Epiprocta</taxon>
        <taxon>Anisoptera</taxon>
        <taxon>Libelluloidea</taxon>
        <taxon>Libellulidae</taxon>
        <taxon>Ladona</taxon>
    </lineage>
</organism>
<dbReference type="PANTHER" id="PTHR11239:SF14">
    <property type="entry name" value="DNA-DIRECTED RNA POLYMERASE I SUBUNIT RPA12"/>
    <property type="match status" value="1"/>
</dbReference>
<dbReference type="CDD" id="cd10507">
    <property type="entry name" value="Zn-ribbon_RPA12"/>
    <property type="match status" value="1"/>
</dbReference>
<dbReference type="GO" id="GO:0006363">
    <property type="term" value="P:termination of RNA polymerase I transcription"/>
    <property type="evidence" value="ECO:0007669"/>
    <property type="project" value="TreeGrafter"/>
</dbReference>
<feature type="zinc finger region" description="C4-type" evidence="10">
    <location>
        <begin position="13"/>
        <end position="34"/>
    </location>
</feature>
<evidence type="ECO:0000256" key="4">
    <source>
        <dbReference type="ARBA" id="ARBA00022771"/>
    </source>
</evidence>
<feature type="binding site" evidence="9">
    <location>
        <position position="13"/>
    </location>
    <ligand>
        <name>Zn(2+)</name>
        <dbReference type="ChEBI" id="CHEBI:29105"/>
        <label>1</label>
    </ligand>
</feature>
<evidence type="ECO:0000259" key="11">
    <source>
        <dbReference type="PROSITE" id="PS51133"/>
    </source>
</evidence>
<evidence type="ECO:0000256" key="8">
    <source>
        <dbReference type="PIRNR" id="PIRNR005586"/>
    </source>
</evidence>
<dbReference type="GO" id="GO:0005736">
    <property type="term" value="C:RNA polymerase I complex"/>
    <property type="evidence" value="ECO:0007669"/>
    <property type="project" value="TreeGrafter"/>
</dbReference>
<dbReference type="PANTHER" id="PTHR11239">
    <property type="entry name" value="DNA-DIRECTED RNA POLYMERASE"/>
    <property type="match status" value="1"/>
</dbReference>
<evidence type="ECO:0000256" key="2">
    <source>
        <dbReference type="ARBA" id="ARBA00022478"/>
    </source>
</evidence>
<dbReference type="SMART" id="SM00440">
    <property type="entry name" value="ZnF_C2C2"/>
    <property type="match status" value="1"/>
</dbReference>
<evidence type="ECO:0000256" key="6">
    <source>
        <dbReference type="ARBA" id="ARBA00023242"/>
    </source>
</evidence>
<feature type="domain" description="TFIIS-type" evidence="11">
    <location>
        <begin position="75"/>
        <end position="115"/>
    </location>
</feature>
<dbReference type="PROSITE" id="PS51133">
    <property type="entry name" value="ZF_TFIIS_2"/>
    <property type="match status" value="1"/>
</dbReference>
<evidence type="ECO:0000256" key="9">
    <source>
        <dbReference type="PIRSR" id="PIRSR005586-1"/>
    </source>
</evidence>
<evidence type="ECO:0000256" key="10">
    <source>
        <dbReference type="PIRSR" id="PIRSR005586-2"/>
    </source>
</evidence>
<dbReference type="OrthoDB" id="10056816at2759"/>
<dbReference type="Proteomes" id="UP000792457">
    <property type="component" value="Unassembled WGS sequence"/>
</dbReference>
<feature type="binding site" evidence="9">
    <location>
        <position position="82"/>
    </location>
    <ligand>
        <name>Zn(2+)</name>
        <dbReference type="ChEBI" id="CHEBI:29105"/>
        <label>2</label>
    </ligand>
</feature>
<keyword evidence="6 8" id="KW-0539">Nucleus</keyword>
<dbReference type="Pfam" id="PF01096">
    <property type="entry name" value="Zn_ribbon_TFIIS"/>
    <property type="match status" value="1"/>
</dbReference>
<feature type="binding site" evidence="9">
    <location>
        <position position="79"/>
    </location>
    <ligand>
        <name>Zn(2+)</name>
        <dbReference type="ChEBI" id="CHEBI:29105"/>
        <label>2</label>
    </ligand>
</feature>
<feature type="binding site" evidence="9">
    <location>
        <position position="34"/>
    </location>
    <ligand>
        <name>Zn(2+)</name>
        <dbReference type="ChEBI" id="CHEBI:29105"/>
        <label>1</label>
    </ligand>
</feature>
<feature type="binding site" evidence="9">
    <location>
        <position position="31"/>
    </location>
    <ligand>
        <name>Zn(2+)</name>
        <dbReference type="ChEBI" id="CHEBI:29105"/>
        <label>1</label>
    </ligand>
</feature>
<gene>
    <name evidence="12" type="ORF">J437_LFUL003875</name>
</gene>
<dbReference type="InterPro" id="IPR001222">
    <property type="entry name" value="Znf_TFIIS"/>
</dbReference>
<reference evidence="12" key="2">
    <citation type="submission" date="2017-10" db="EMBL/GenBank/DDBJ databases">
        <title>Ladona fulva Genome sequencing and assembly.</title>
        <authorList>
            <person name="Murali S."/>
            <person name="Richards S."/>
            <person name="Bandaranaike D."/>
            <person name="Bellair M."/>
            <person name="Blankenburg K."/>
            <person name="Chao H."/>
            <person name="Dinh H."/>
            <person name="Doddapaneni H."/>
            <person name="Dugan-Rocha S."/>
            <person name="Elkadiri S."/>
            <person name="Gnanaolivu R."/>
            <person name="Hernandez B."/>
            <person name="Skinner E."/>
            <person name="Javaid M."/>
            <person name="Lee S."/>
            <person name="Li M."/>
            <person name="Ming W."/>
            <person name="Munidasa M."/>
            <person name="Muniz J."/>
            <person name="Nguyen L."/>
            <person name="Hughes D."/>
            <person name="Osuji N."/>
            <person name="Pu L.-L."/>
            <person name="Puazo M."/>
            <person name="Qu C."/>
            <person name="Quiroz J."/>
            <person name="Raj R."/>
            <person name="Weissenberger G."/>
            <person name="Xin Y."/>
            <person name="Zou X."/>
            <person name="Han Y."/>
            <person name="Worley K."/>
            <person name="Muzny D."/>
            <person name="Gibbs R."/>
        </authorList>
    </citation>
    <scope>NUCLEOTIDE SEQUENCE</scope>
    <source>
        <strain evidence="12">Sampled in the wild</strain>
    </source>
</reference>
<name>A0A8K0K629_LADFU</name>
<feature type="binding site" evidence="9">
    <location>
        <position position="107"/>
    </location>
    <ligand>
        <name>Zn(2+)</name>
        <dbReference type="ChEBI" id="CHEBI:29105"/>
        <label>2</label>
    </ligand>
</feature>
<dbReference type="InterPro" id="IPR034004">
    <property type="entry name" value="Zn_ribbon_RPA12_C"/>
</dbReference>
<comment type="function">
    <text evidence="8">DNA-dependent RNA polymerase catalyzes the transcription of DNA into RNA using the four ribonucleoside triphosphates as substrates.</text>
</comment>
<comment type="function">
    <text evidence="7">Core component of RNA polymerase I (Pol I), a DNA-dependent RNA polymerase which synthesizes ribosomal RNA precursors using the four ribonucleoside triphosphates as substrates. Can mediate Pol I proofreading of the nascent RNA transcript. Anchors into the Pol I active site to monitor transcription fidelity and cleave mis-incorporated 5'-ribonucleotides.</text>
</comment>